<dbReference type="EMBL" id="PKFP01000008">
    <property type="protein sequence ID" value="PVH18569.1"/>
    <property type="molecule type" value="Genomic_DNA"/>
</dbReference>
<feature type="region of interest" description="Disordered" evidence="1">
    <location>
        <begin position="217"/>
        <end position="238"/>
    </location>
</feature>
<name>A0A2V1AKZ9_9ASCO</name>
<evidence type="ECO:0000313" key="3">
    <source>
        <dbReference type="EMBL" id="PVH18569.1"/>
    </source>
</evidence>
<accession>A0A2V1AKZ9</accession>
<proteinExistence type="predicted"/>
<evidence type="ECO:0000256" key="2">
    <source>
        <dbReference type="SAM" id="SignalP"/>
    </source>
</evidence>
<dbReference type="AlphaFoldDB" id="A0A2V1AKZ9"/>
<feature type="chain" id="PRO_5016090451" evidence="2">
    <location>
        <begin position="21"/>
        <end position="562"/>
    </location>
</feature>
<organism evidence="3 4">
    <name type="scientific">Candidozyma duobushaemuli</name>
    <dbReference type="NCBI Taxonomy" id="1231522"/>
    <lineage>
        <taxon>Eukaryota</taxon>
        <taxon>Fungi</taxon>
        <taxon>Dikarya</taxon>
        <taxon>Ascomycota</taxon>
        <taxon>Saccharomycotina</taxon>
        <taxon>Pichiomycetes</taxon>
        <taxon>Metschnikowiaceae</taxon>
        <taxon>Candidozyma</taxon>
    </lineage>
</organism>
<gene>
    <name evidence="3" type="ORF">CXQ87_001500</name>
</gene>
<dbReference type="RefSeq" id="XP_025339509.1">
    <property type="nucleotide sequence ID" value="XM_025480036.1"/>
</dbReference>
<feature type="signal peptide" evidence="2">
    <location>
        <begin position="1"/>
        <end position="20"/>
    </location>
</feature>
<keyword evidence="4" id="KW-1185">Reference proteome</keyword>
<feature type="compositionally biased region" description="Low complexity" evidence="1">
    <location>
        <begin position="221"/>
        <end position="234"/>
    </location>
</feature>
<dbReference type="GeneID" id="37001500"/>
<protein>
    <submittedName>
        <fullName evidence="3">Uncharacterized protein</fullName>
    </submittedName>
</protein>
<keyword evidence="2" id="KW-0732">Signal</keyword>
<evidence type="ECO:0000256" key="1">
    <source>
        <dbReference type="SAM" id="MobiDB-lite"/>
    </source>
</evidence>
<sequence length="562" mass="55782">MKFVFFPLVALFTLLSFSAALPIELQGLRARADFDTRSEEDTTPAILSPLDKRENTLLTSFFTSLNKTNTGVTLAKAAVRTPLVDDQIVKFIANLIEEKNLTNLLEMADDSGLALDLVLLILTHYEVIDGLTDFVKYYKGGSNSTSGSSGGLGGILGGLLGGGSSKNSSSSSGGGLVSGLLGGLLGGGSSGSSGSKNTTSSGSGGGLVSGLLGSLLGGGSSSSSSSPSSSSSGSSGSGGGLVSGLLGNLMGGSSGSGSSGSGTTSAPAAVASATSAAPQASSSKSGGLLGGLLGGLGGSKSTGAATTSGAAATSAAPLAGSAAPVAGSAAAESVPVVSDLLGSNAGAATNTPAADTGAAAATGAADTAATAATGAVSEAATAATGAASTSTASGLAGALDNLLKRADDEDITNDAELLRRHTEAFAEELQILVKRSEEASYLEKRDVWDNVYQQMISLIGTDSNVEDVMVSLKKSGLAMNVIYNALTDSDWYGFDKKLVKYLVENDIVTFPILLNALLKSGVIWHVAADIISNSDYVKLVIDFVLAIFTGKVNVTGLIMAFF</sequence>
<evidence type="ECO:0000313" key="4">
    <source>
        <dbReference type="Proteomes" id="UP000244406"/>
    </source>
</evidence>
<comment type="caution">
    <text evidence="3">The sequence shown here is derived from an EMBL/GenBank/DDBJ whole genome shotgun (WGS) entry which is preliminary data.</text>
</comment>
<dbReference type="Proteomes" id="UP000244406">
    <property type="component" value="Unassembled WGS sequence"/>
</dbReference>
<reference evidence="3 4" key="1">
    <citation type="submission" date="2017-12" db="EMBL/GenBank/DDBJ databases">
        <title>Genome Sequence of the Amphotericin B-resistant Candida duobushaemulonii strain, B09383.</title>
        <authorList>
            <person name="Chow N.A."/>
            <person name="Gade L."/>
            <person name="Batra D."/>
            <person name="Rowe L.A."/>
            <person name="Loparev V.N."/>
            <person name="Litvintseva A.P."/>
        </authorList>
    </citation>
    <scope>NUCLEOTIDE SEQUENCE [LARGE SCALE GENOMIC DNA]</scope>
    <source>
        <strain evidence="3 4">B09383</strain>
    </source>
</reference>
<dbReference type="VEuPathDB" id="FungiDB:CXQ87_001500"/>